<dbReference type="Pfam" id="PF00905">
    <property type="entry name" value="Transpeptidase"/>
    <property type="match status" value="1"/>
</dbReference>
<feature type="domain" description="Penicillin-binding protein transpeptidase" evidence="2">
    <location>
        <begin position="215"/>
        <end position="523"/>
    </location>
</feature>
<dbReference type="GO" id="GO:0071972">
    <property type="term" value="F:peptidoglycan L,D-transpeptidase activity"/>
    <property type="evidence" value="ECO:0007669"/>
    <property type="project" value="TreeGrafter"/>
</dbReference>
<dbReference type="AlphaFoldDB" id="A0AAJ0U3Z2"/>
<dbReference type="InterPro" id="IPR050515">
    <property type="entry name" value="Beta-lactam/transpept"/>
</dbReference>
<feature type="domain" description="Penicillin binding protein A dimerisation" evidence="3">
    <location>
        <begin position="105"/>
        <end position="163"/>
    </location>
</feature>
<dbReference type="Proteomes" id="UP001296776">
    <property type="component" value="Unassembled WGS sequence"/>
</dbReference>
<keyword evidence="5" id="KW-1185">Reference proteome</keyword>
<dbReference type="GO" id="GO:0008658">
    <property type="term" value="F:penicillin binding"/>
    <property type="evidence" value="ECO:0007669"/>
    <property type="project" value="InterPro"/>
</dbReference>
<comment type="caution">
    <text evidence="4">The sequence shown here is derived from an EMBL/GenBank/DDBJ whole genome shotgun (WGS) entry which is preliminary data.</text>
</comment>
<dbReference type="InterPro" id="IPR012338">
    <property type="entry name" value="Beta-lactam/transpept-like"/>
</dbReference>
<organism evidence="4 5">
    <name type="scientific">Halochromatium glycolicum</name>
    <dbReference type="NCBI Taxonomy" id="85075"/>
    <lineage>
        <taxon>Bacteria</taxon>
        <taxon>Pseudomonadati</taxon>
        <taxon>Pseudomonadota</taxon>
        <taxon>Gammaproteobacteria</taxon>
        <taxon>Chromatiales</taxon>
        <taxon>Chromatiaceae</taxon>
        <taxon>Halochromatium</taxon>
    </lineage>
</organism>
<dbReference type="GO" id="GO:0071555">
    <property type="term" value="P:cell wall organization"/>
    <property type="evidence" value="ECO:0007669"/>
    <property type="project" value="TreeGrafter"/>
</dbReference>
<dbReference type="RefSeq" id="WP_200346043.1">
    <property type="nucleotide sequence ID" value="NZ_NRSJ01000015.1"/>
</dbReference>
<protein>
    <submittedName>
        <fullName evidence="4">Peptidoglycan glycosyltransferase</fullName>
    </submittedName>
</protein>
<dbReference type="Pfam" id="PF21922">
    <property type="entry name" value="PBP_dimer_2"/>
    <property type="match status" value="1"/>
</dbReference>
<feature type="transmembrane region" description="Helical" evidence="1">
    <location>
        <begin position="12"/>
        <end position="33"/>
    </location>
</feature>
<accession>A0AAJ0U3Z2</accession>
<feature type="transmembrane region" description="Helical" evidence="1">
    <location>
        <begin position="53"/>
        <end position="75"/>
    </location>
</feature>
<evidence type="ECO:0000313" key="4">
    <source>
        <dbReference type="EMBL" id="MBK1704829.1"/>
    </source>
</evidence>
<keyword evidence="1" id="KW-0812">Transmembrane</keyword>
<evidence type="ECO:0000259" key="2">
    <source>
        <dbReference type="Pfam" id="PF00905"/>
    </source>
</evidence>
<dbReference type="Gene3D" id="3.40.710.10">
    <property type="entry name" value="DD-peptidase/beta-lactamase superfamily"/>
    <property type="match status" value="1"/>
</dbReference>
<dbReference type="InterPro" id="IPR036138">
    <property type="entry name" value="PBP_dimer_sf"/>
</dbReference>
<dbReference type="InterPro" id="IPR054120">
    <property type="entry name" value="PBPA_dimer"/>
</dbReference>
<dbReference type="EMBL" id="NRSJ01000015">
    <property type="protein sequence ID" value="MBK1704829.1"/>
    <property type="molecule type" value="Genomic_DNA"/>
</dbReference>
<reference evidence="4" key="2">
    <citation type="journal article" date="2020" name="Microorganisms">
        <title>Osmotic Adaptation and Compatible Solute Biosynthesis of Phototrophic Bacteria as Revealed from Genome Analyses.</title>
        <authorList>
            <person name="Imhoff J.F."/>
            <person name="Rahn T."/>
            <person name="Kunzel S."/>
            <person name="Keller A."/>
            <person name="Neulinger S.C."/>
        </authorList>
    </citation>
    <scope>NUCLEOTIDE SEQUENCE</scope>
    <source>
        <strain evidence="4">DSM 11080</strain>
    </source>
</reference>
<evidence type="ECO:0000259" key="3">
    <source>
        <dbReference type="Pfam" id="PF21922"/>
    </source>
</evidence>
<dbReference type="GO" id="GO:0005886">
    <property type="term" value="C:plasma membrane"/>
    <property type="evidence" value="ECO:0007669"/>
    <property type="project" value="TreeGrafter"/>
</dbReference>
<dbReference type="InterPro" id="IPR001460">
    <property type="entry name" value="PCN-bd_Tpept"/>
</dbReference>
<evidence type="ECO:0000313" key="5">
    <source>
        <dbReference type="Proteomes" id="UP001296776"/>
    </source>
</evidence>
<name>A0AAJ0U3Z2_9GAMM</name>
<dbReference type="SUPFAM" id="SSF56601">
    <property type="entry name" value="beta-lactamase/transpeptidase-like"/>
    <property type="match status" value="1"/>
</dbReference>
<proteinExistence type="predicted"/>
<sequence>MDLLNALFSSAPWGPVRIGLHLTFGIVLLYWLWLAYQLRQAVHLRHLKRPRAWLLPAAGLVVLAFIAILAYQATWQLGGTARPRFVAFMQSHDRRQFNPAHWIQRGRILDRHGRVLAESRNRDGAAERVYPYGPVFAHAVGYADPRFGLSGIEATANLALNGSMLDSLDDWGELGRQVLTQSKRPRGQDRVTTFDASLQRFAVDALSAAPGGGSGAVLLLRPADGAVLVMASVPSFDPNRLQADLFNARDPATPLLNRATQGQYPPGSTFKVVMAAQALERGFSGRLDCPANGYTTSRHYPPIRDHEYYSAQDAGGSWAGHGPLDLATALAKSSNVFFAQLGVLGGHSALAAIGERLLFNRSIAFAGGASKALSFQTGRLPSIPKRDRYGLAQASIGQGRVTATPAHLALIAAAIANDGLAMRPRLLRDAEPQALAQLMSSETARRLRVMLRRAVRDGTGRGIDTDGLEIAGKTGTAENPHGASHSWFVGFAPASSPSLAFAVLVEHGGYGSAVAAPLARDLLVKAAEQGLL</sequence>
<dbReference type="SUPFAM" id="SSF56519">
    <property type="entry name" value="Penicillin binding protein dimerisation domain"/>
    <property type="match status" value="1"/>
</dbReference>
<dbReference type="PANTHER" id="PTHR30627">
    <property type="entry name" value="PEPTIDOGLYCAN D,D-TRANSPEPTIDASE"/>
    <property type="match status" value="1"/>
</dbReference>
<evidence type="ECO:0000256" key="1">
    <source>
        <dbReference type="SAM" id="Phobius"/>
    </source>
</evidence>
<gene>
    <name evidence="4" type="ORF">CKO40_09825</name>
</gene>
<dbReference type="PANTHER" id="PTHR30627:SF24">
    <property type="entry name" value="PENICILLIN-BINDING PROTEIN 4B"/>
    <property type="match status" value="1"/>
</dbReference>
<keyword evidence="1" id="KW-0472">Membrane</keyword>
<dbReference type="Gene3D" id="3.90.1310.10">
    <property type="entry name" value="Penicillin-binding protein 2a (Domain 2)"/>
    <property type="match status" value="1"/>
</dbReference>
<keyword evidence="1" id="KW-1133">Transmembrane helix</keyword>
<reference evidence="4" key="1">
    <citation type="submission" date="2017-08" db="EMBL/GenBank/DDBJ databases">
        <authorList>
            <person name="Imhoff J.F."/>
            <person name="Rahn T."/>
            <person name="Kuenzel S."/>
            <person name="Neulinger S.C."/>
        </authorList>
    </citation>
    <scope>NUCLEOTIDE SEQUENCE</scope>
    <source>
        <strain evidence="4">DSM 11080</strain>
    </source>
</reference>